<evidence type="ECO:0000313" key="3">
    <source>
        <dbReference type="Proteomes" id="UP000024533"/>
    </source>
</evidence>
<sequence>MLRGAGANAEGAGDETPMERSSYQHVFPRKQQPSNFVKDGKGHLRETCKLRGRGQKRVSSEPSRVDVFLSRYVFEASLEDPLTEIYTATPDGPEDICR</sequence>
<organism evidence="2 3">
    <name type="scientific">Trichophyton interdigitale (strain MR816)</name>
    <dbReference type="NCBI Taxonomy" id="1215338"/>
    <lineage>
        <taxon>Eukaryota</taxon>
        <taxon>Fungi</taxon>
        <taxon>Dikarya</taxon>
        <taxon>Ascomycota</taxon>
        <taxon>Pezizomycotina</taxon>
        <taxon>Eurotiomycetes</taxon>
        <taxon>Eurotiomycetidae</taxon>
        <taxon>Onygenales</taxon>
        <taxon>Arthrodermataceae</taxon>
        <taxon>Trichophyton</taxon>
    </lineage>
</organism>
<name>A0A059JCR6_TRIIM</name>
<reference evidence="2 3" key="1">
    <citation type="submission" date="2014-02" db="EMBL/GenBank/DDBJ databases">
        <title>The Genome Sequence of Trichophyton interdigitale MR816.</title>
        <authorList>
            <consortium name="The Broad Institute Genomics Platform"/>
            <person name="Cuomo C.A."/>
            <person name="White T.C."/>
            <person name="Graser Y."/>
            <person name="Martinez-Rossi N."/>
            <person name="Heitman J."/>
            <person name="Young S.K."/>
            <person name="Zeng Q."/>
            <person name="Gargeya S."/>
            <person name="Abouelleil A."/>
            <person name="Alvarado L."/>
            <person name="Chapman S.B."/>
            <person name="Gainer-Dewar J."/>
            <person name="Goldberg J."/>
            <person name="Griggs A."/>
            <person name="Gujja S."/>
            <person name="Hansen M."/>
            <person name="Howarth C."/>
            <person name="Imamovic A."/>
            <person name="Larimer J."/>
            <person name="Martinez D."/>
            <person name="Murphy C."/>
            <person name="Pearson M.D."/>
            <person name="Persinoti G."/>
            <person name="Poon T."/>
            <person name="Priest M."/>
            <person name="Roberts A.D."/>
            <person name="Saif S."/>
            <person name="Shea T.D."/>
            <person name="Sykes S.N."/>
            <person name="Wortman J."/>
            <person name="Nusbaum C."/>
            <person name="Birren B."/>
        </authorList>
    </citation>
    <scope>NUCLEOTIDE SEQUENCE [LARGE SCALE GENOMIC DNA]</scope>
    <source>
        <strain evidence="2 3">MR816</strain>
    </source>
</reference>
<keyword evidence="3" id="KW-1185">Reference proteome</keyword>
<dbReference type="AlphaFoldDB" id="A0A059JCR6"/>
<dbReference type="HOGENOM" id="CLU_182456_0_0_1"/>
<evidence type="ECO:0000313" key="2">
    <source>
        <dbReference type="EMBL" id="KDB25661.1"/>
    </source>
</evidence>
<evidence type="ECO:0000256" key="1">
    <source>
        <dbReference type="SAM" id="MobiDB-lite"/>
    </source>
</evidence>
<dbReference type="OMA" id="YQHVFPR"/>
<feature type="region of interest" description="Disordered" evidence="1">
    <location>
        <begin position="1"/>
        <end position="43"/>
    </location>
</feature>
<feature type="compositionally biased region" description="Low complexity" evidence="1">
    <location>
        <begin position="1"/>
        <end position="11"/>
    </location>
</feature>
<dbReference type="EMBL" id="AOKY01000189">
    <property type="protein sequence ID" value="KDB25661.1"/>
    <property type="molecule type" value="Genomic_DNA"/>
</dbReference>
<proteinExistence type="predicted"/>
<dbReference type="Proteomes" id="UP000024533">
    <property type="component" value="Unassembled WGS sequence"/>
</dbReference>
<protein>
    <submittedName>
        <fullName evidence="2">Uncharacterized protein</fullName>
    </submittedName>
</protein>
<accession>A0A059JCR6</accession>
<gene>
    <name evidence="2" type="ORF">H109_02524</name>
</gene>
<comment type="caution">
    <text evidence="2">The sequence shown here is derived from an EMBL/GenBank/DDBJ whole genome shotgun (WGS) entry which is preliminary data.</text>
</comment>